<name>A0A9N9D149_9GLOM</name>
<dbReference type="OrthoDB" id="8954335at2759"/>
<evidence type="ECO:0000313" key="2">
    <source>
        <dbReference type="Proteomes" id="UP000789570"/>
    </source>
</evidence>
<proteinExistence type="predicted"/>
<gene>
    <name evidence="1" type="ORF">FCALED_LOCUS9438</name>
</gene>
<sequence length="177" mass="20273">MAKLQVGDNVCSNVKNENLEFSEIYLISHLGHYEFSLKIIKIEFTKFDRQKDQIRITSMHCIFREDLSVLYAQDVMPGETKILVLNKMNELIPVIVDDLIIKKDTSYISFYTRAGTVIANNTLYLCYDNCLPSQALMDLAFALIHCGLKCSPLIIVKKNFTYICKLWSLLTLLGAIH</sequence>
<reference evidence="1" key="1">
    <citation type="submission" date="2021-06" db="EMBL/GenBank/DDBJ databases">
        <authorList>
            <person name="Kallberg Y."/>
            <person name="Tangrot J."/>
            <person name="Rosling A."/>
        </authorList>
    </citation>
    <scope>NUCLEOTIDE SEQUENCE</scope>
    <source>
        <strain evidence="1">UK204</strain>
    </source>
</reference>
<evidence type="ECO:0000313" key="1">
    <source>
        <dbReference type="EMBL" id="CAG8618632.1"/>
    </source>
</evidence>
<comment type="caution">
    <text evidence="1">The sequence shown here is derived from an EMBL/GenBank/DDBJ whole genome shotgun (WGS) entry which is preliminary data.</text>
</comment>
<dbReference type="Gene3D" id="2.170.16.10">
    <property type="entry name" value="Hedgehog/Intein (Hint) domain"/>
    <property type="match status" value="1"/>
</dbReference>
<dbReference type="Proteomes" id="UP000789570">
    <property type="component" value="Unassembled WGS sequence"/>
</dbReference>
<keyword evidence="2" id="KW-1185">Reference proteome</keyword>
<dbReference type="InterPro" id="IPR036844">
    <property type="entry name" value="Hint_dom_sf"/>
</dbReference>
<feature type="non-terminal residue" evidence="1">
    <location>
        <position position="177"/>
    </location>
</feature>
<accession>A0A9N9D149</accession>
<dbReference type="AlphaFoldDB" id="A0A9N9D149"/>
<dbReference type="SUPFAM" id="SSF51294">
    <property type="entry name" value="Hedgehog/intein (Hint) domain"/>
    <property type="match status" value="1"/>
</dbReference>
<dbReference type="EMBL" id="CAJVPQ010003121">
    <property type="protein sequence ID" value="CAG8618632.1"/>
    <property type="molecule type" value="Genomic_DNA"/>
</dbReference>
<organism evidence="1 2">
    <name type="scientific">Funneliformis caledonium</name>
    <dbReference type="NCBI Taxonomy" id="1117310"/>
    <lineage>
        <taxon>Eukaryota</taxon>
        <taxon>Fungi</taxon>
        <taxon>Fungi incertae sedis</taxon>
        <taxon>Mucoromycota</taxon>
        <taxon>Glomeromycotina</taxon>
        <taxon>Glomeromycetes</taxon>
        <taxon>Glomerales</taxon>
        <taxon>Glomeraceae</taxon>
        <taxon>Funneliformis</taxon>
    </lineage>
</organism>
<protein>
    <submittedName>
        <fullName evidence="1">8072_t:CDS:1</fullName>
    </submittedName>
</protein>